<name>A0A4P8QWW8_9GAMM</name>
<feature type="domain" description="Peptidase C58 YopT-type" evidence="5">
    <location>
        <begin position="124"/>
        <end position="311"/>
    </location>
</feature>
<keyword evidence="3" id="KW-0788">Thiol protease</keyword>
<dbReference type="InterPro" id="IPR006473">
    <property type="entry name" value="Peptidase_C58_Yopt"/>
</dbReference>
<accession>A0A4P8QWW8</accession>
<dbReference type="AlphaFoldDB" id="A0A4P8QWW8"/>
<dbReference type="GO" id="GO:0006508">
    <property type="term" value="P:proteolysis"/>
    <property type="evidence" value="ECO:0007669"/>
    <property type="project" value="UniProtKB-KW"/>
</dbReference>
<evidence type="ECO:0000256" key="3">
    <source>
        <dbReference type="ARBA" id="ARBA00022807"/>
    </source>
</evidence>
<dbReference type="Pfam" id="PF03543">
    <property type="entry name" value="Peptidase_C58"/>
    <property type="match status" value="1"/>
</dbReference>
<feature type="region of interest" description="Disordered" evidence="4">
    <location>
        <begin position="1"/>
        <end position="30"/>
    </location>
</feature>
<dbReference type="SUPFAM" id="SSF54001">
    <property type="entry name" value="Cysteine proteinases"/>
    <property type="match status" value="1"/>
</dbReference>
<dbReference type="KEGG" id="brb:EH207_16755"/>
<feature type="compositionally biased region" description="Polar residues" evidence="4">
    <location>
        <begin position="11"/>
        <end position="20"/>
    </location>
</feature>
<keyword evidence="1" id="KW-0645">Protease</keyword>
<protein>
    <recommendedName>
        <fullName evidence="5">Peptidase C58 YopT-type domain-containing protein</fullName>
    </recommendedName>
</protein>
<evidence type="ECO:0000313" key="7">
    <source>
        <dbReference type="Proteomes" id="UP000299580"/>
    </source>
</evidence>
<evidence type="ECO:0000256" key="4">
    <source>
        <dbReference type="SAM" id="MobiDB-lite"/>
    </source>
</evidence>
<proteinExistence type="predicted"/>
<dbReference type="Proteomes" id="UP000299580">
    <property type="component" value="Chromosome"/>
</dbReference>
<dbReference type="RefSeq" id="WP_137714992.1">
    <property type="nucleotide sequence ID" value="NZ_CP034035.1"/>
</dbReference>
<dbReference type="InterPro" id="IPR038765">
    <property type="entry name" value="Papain-like_cys_pep_sf"/>
</dbReference>
<dbReference type="Gene3D" id="3.90.70.20">
    <property type="match status" value="1"/>
</dbReference>
<keyword evidence="2" id="KW-0378">Hydrolase</keyword>
<gene>
    <name evidence="6" type="ORF">EH207_16755</name>
</gene>
<organism evidence="6 7">
    <name type="scientific">Brenneria rubrifaciens</name>
    <dbReference type="NCBI Taxonomy" id="55213"/>
    <lineage>
        <taxon>Bacteria</taxon>
        <taxon>Pseudomonadati</taxon>
        <taxon>Pseudomonadota</taxon>
        <taxon>Gammaproteobacteria</taxon>
        <taxon>Enterobacterales</taxon>
        <taxon>Pectobacteriaceae</taxon>
        <taxon>Brenneria</taxon>
    </lineage>
</organism>
<sequence>MHIHQAVLPEITTSQSQAKSELSGAPRSGVMQEQAAFTPLTQKEGHASFSLQGLMNKLPSMPFAISMPDRSHLLSSGESRDMNMSGRTSRRYESNLELACNQHSGQTINMEQRDYLQTIKAQMPEMREKVESVEDGVCLGLTNLWLLGRHSGLDDSKVMGNLLGYDADNDEVTSKARAKTGFEKVYVVQDTFQSSARYDGQYLDRRFDGASAVVRRYDVSQRIANLARMSVVPVRGETPFVLLNRREALGDGLVREVLHEGREQLLSIQTDSHVMAIYSDGHNQHAFYDPENGMFSFQSKANFTSFMNQIGKILSYPSDILGRGDRDQLMIIELKIH</sequence>
<dbReference type="EMBL" id="CP034035">
    <property type="protein sequence ID" value="QCR09999.1"/>
    <property type="molecule type" value="Genomic_DNA"/>
</dbReference>
<dbReference type="OrthoDB" id="6433906at2"/>
<evidence type="ECO:0000259" key="5">
    <source>
        <dbReference type="Pfam" id="PF03543"/>
    </source>
</evidence>
<dbReference type="GO" id="GO:0004197">
    <property type="term" value="F:cysteine-type endopeptidase activity"/>
    <property type="evidence" value="ECO:0007669"/>
    <property type="project" value="InterPro"/>
</dbReference>
<evidence type="ECO:0000256" key="1">
    <source>
        <dbReference type="ARBA" id="ARBA00022670"/>
    </source>
</evidence>
<reference evidence="6 7" key="1">
    <citation type="submission" date="2018-11" db="EMBL/GenBank/DDBJ databases">
        <title>Genome sequences of Brenneria nigrifluens and Brenneria rubrifaciens.</title>
        <authorList>
            <person name="Poret-Peterson A.T."/>
            <person name="McClean A.E."/>
            <person name="Kluepfel D.A."/>
        </authorList>
    </citation>
    <scope>NUCLEOTIDE SEQUENCE [LARGE SCALE GENOMIC DNA]</scope>
    <source>
        <strain evidence="6 7">6D370</strain>
    </source>
</reference>
<evidence type="ECO:0000313" key="6">
    <source>
        <dbReference type="EMBL" id="QCR09999.1"/>
    </source>
</evidence>
<evidence type="ECO:0000256" key="2">
    <source>
        <dbReference type="ARBA" id="ARBA00022801"/>
    </source>
</evidence>
<keyword evidence="7" id="KW-1185">Reference proteome</keyword>